<dbReference type="SUPFAM" id="SSF55729">
    <property type="entry name" value="Acyl-CoA N-acyltransferases (Nat)"/>
    <property type="match status" value="1"/>
</dbReference>
<evidence type="ECO:0000313" key="5">
    <source>
        <dbReference type="Proteomes" id="UP000006690"/>
    </source>
</evidence>
<proteinExistence type="predicted"/>
<keyword evidence="1" id="KW-0808">Transferase</keyword>
<name>A0A0H3KZU4_PANAA</name>
<sequence>MTLILREARQCDVSLLSELGVSTYTHHFKQYWTHSEELEEFLNQEYSPQVIETSLADSSAGWYVVETSAPIGFVKVIWQCNIPGTSLQGTLLKKLYLSEGTTGKNYGQLIFGEVAEMAKERGSNFLWLEVLKENTRARRFYERQGMTFIRDNFCNTATQNVTVHVLGMNL</sequence>
<dbReference type="HOGENOM" id="CLU_013985_18_0_6"/>
<dbReference type="OrthoDB" id="6864670at2"/>
<dbReference type="GO" id="GO:0016747">
    <property type="term" value="F:acyltransferase activity, transferring groups other than amino-acyl groups"/>
    <property type="evidence" value="ECO:0007669"/>
    <property type="project" value="InterPro"/>
</dbReference>
<dbReference type="AlphaFoldDB" id="A0A0H3KZU4"/>
<dbReference type="InterPro" id="IPR016181">
    <property type="entry name" value="Acyl_CoA_acyltransferase"/>
</dbReference>
<reference evidence="5" key="1">
    <citation type="journal article" date="2012" name="Appl. Microbiol. Biotechnol.">
        <title>The complete genome sequence of Pantoea ananatis AJ13355, an organism with great biotechnological potential.</title>
        <authorList>
            <person name="Hara Y."/>
            <person name="Kadotani N."/>
            <person name="Izui H."/>
            <person name="Katashkina J.I."/>
            <person name="Kuvaeva T.M."/>
            <person name="Andreeva I.G."/>
            <person name="Golubeva L.I."/>
            <person name="Malko D.B."/>
            <person name="Makeev V.J."/>
            <person name="Mashko S.V."/>
            <person name="Kozlov Y.I."/>
        </authorList>
    </citation>
    <scope>NUCLEOTIDE SEQUENCE [LARGE SCALE GENOMIC DNA]</scope>
    <source>
        <strain evidence="5">AJ13355</strain>
    </source>
</reference>
<dbReference type="Gene3D" id="3.40.630.30">
    <property type="match status" value="1"/>
</dbReference>
<dbReference type="PATRIC" id="fig|932677.3.peg.2896"/>
<protein>
    <submittedName>
        <fullName evidence="4">Acetyltransferase GNAT family</fullName>
    </submittedName>
</protein>
<dbReference type="InterPro" id="IPR000182">
    <property type="entry name" value="GNAT_dom"/>
</dbReference>
<dbReference type="InterPro" id="IPR050832">
    <property type="entry name" value="Bact_Acetyltransf"/>
</dbReference>
<organism evidence="4 5">
    <name type="scientific">Pantoea ananatis (strain AJ13355)</name>
    <dbReference type="NCBI Taxonomy" id="932677"/>
    <lineage>
        <taxon>Bacteria</taxon>
        <taxon>Pseudomonadati</taxon>
        <taxon>Pseudomonadota</taxon>
        <taxon>Gammaproteobacteria</taxon>
        <taxon>Enterobacterales</taxon>
        <taxon>Erwiniaceae</taxon>
        <taxon>Pantoea</taxon>
    </lineage>
</organism>
<evidence type="ECO:0000256" key="2">
    <source>
        <dbReference type="ARBA" id="ARBA00023315"/>
    </source>
</evidence>
<dbReference type="PANTHER" id="PTHR43877:SF2">
    <property type="entry name" value="AMINOALKYLPHOSPHONATE N-ACETYLTRANSFERASE-RELATED"/>
    <property type="match status" value="1"/>
</dbReference>
<keyword evidence="2" id="KW-0012">Acyltransferase</keyword>
<dbReference type="PANTHER" id="PTHR43877">
    <property type="entry name" value="AMINOALKYLPHOSPHONATE N-ACETYLTRANSFERASE-RELATED-RELATED"/>
    <property type="match status" value="1"/>
</dbReference>
<evidence type="ECO:0000259" key="3">
    <source>
        <dbReference type="PROSITE" id="PS51186"/>
    </source>
</evidence>
<dbReference type="eggNOG" id="COG0456">
    <property type="taxonomic scope" value="Bacteria"/>
</dbReference>
<evidence type="ECO:0000256" key="1">
    <source>
        <dbReference type="ARBA" id="ARBA00022679"/>
    </source>
</evidence>
<gene>
    <name evidence="4" type="ordered locus">PAJ_2500</name>
</gene>
<dbReference type="Pfam" id="PF00583">
    <property type="entry name" value="Acetyltransf_1"/>
    <property type="match status" value="1"/>
</dbReference>
<dbReference type="EMBL" id="AP012032">
    <property type="protein sequence ID" value="BAK12580.1"/>
    <property type="molecule type" value="Genomic_DNA"/>
</dbReference>
<feature type="domain" description="N-acetyltransferase" evidence="3">
    <location>
        <begin position="3"/>
        <end position="170"/>
    </location>
</feature>
<accession>A0A0H3KZU4</accession>
<evidence type="ECO:0000313" key="4">
    <source>
        <dbReference type="EMBL" id="BAK12580.1"/>
    </source>
</evidence>
<dbReference type="RefSeq" id="WP_014594542.1">
    <property type="nucleotide sequence ID" value="NC_017531.2"/>
</dbReference>
<dbReference type="Proteomes" id="UP000006690">
    <property type="component" value="Chromosome"/>
</dbReference>
<dbReference type="PROSITE" id="PS51186">
    <property type="entry name" value="GNAT"/>
    <property type="match status" value="1"/>
</dbReference>
<dbReference type="KEGG" id="paj:PAJ_2500"/>